<dbReference type="Gene3D" id="2.60.40.10">
    <property type="entry name" value="Immunoglobulins"/>
    <property type="match status" value="1"/>
</dbReference>
<dbReference type="AlphaFoldDB" id="A0A8T2MFV9"/>
<evidence type="ECO:0000256" key="1">
    <source>
        <dbReference type="ARBA" id="ARBA00023319"/>
    </source>
</evidence>
<dbReference type="PROSITE" id="PS50835">
    <property type="entry name" value="IG_LIKE"/>
    <property type="match status" value="1"/>
</dbReference>
<dbReference type="PANTHER" id="PTHR10075">
    <property type="entry name" value="BASIGIN RELATED"/>
    <property type="match status" value="1"/>
</dbReference>
<dbReference type="Pfam" id="PF07679">
    <property type="entry name" value="I-set"/>
    <property type="match status" value="1"/>
</dbReference>
<dbReference type="EMBL" id="JAICCE010000001">
    <property type="protein sequence ID" value="KAG9282470.1"/>
    <property type="molecule type" value="Genomic_DNA"/>
</dbReference>
<evidence type="ECO:0000259" key="2">
    <source>
        <dbReference type="PROSITE" id="PS50835"/>
    </source>
</evidence>
<evidence type="ECO:0000313" key="4">
    <source>
        <dbReference type="Proteomes" id="UP000752171"/>
    </source>
</evidence>
<dbReference type="GO" id="GO:0070593">
    <property type="term" value="P:dendrite self-avoidance"/>
    <property type="evidence" value="ECO:0007669"/>
    <property type="project" value="TreeGrafter"/>
</dbReference>
<gene>
    <name evidence="3" type="primary">HMCN1</name>
    <name evidence="3" type="ORF">AMEX_G1138</name>
</gene>
<dbReference type="GO" id="GO:0007411">
    <property type="term" value="P:axon guidance"/>
    <property type="evidence" value="ECO:0007669"/>
    <property type="project" value="TreeGrafter"/>
</dbReference>
<dbReference type="SUPFAM" id="SSF48726">
    <property type="entry name" value="Immunoglobulin"/>
    <property type="match status" value="1"/>
</dbReference>
<dbReference type="Proteomes" id="UP000752171">
    <property type="component" value="Unassembled WGS sequence"/>
</dbReference>
<dbReference type="GO" id="GO:0007156">
    <property type="term" value="P:homophilic cell adhesion via plasma membrane adhesion molecules"/>
    <property type="evidence" value="ECO:0007669"/>
    <property type="project" value="TreeGrafter"/>
</dbReference>
<dbReference type="PANTHER" id="PTHR10075:SF100">
    <property type="entry name" value="FASCICLIN-2"/>
    <property type="match status" value="1"/>
</dbReference>
<feature type="domain" description="Ig-like" evidence="2">
    <location>
        <begin position="12"/>
        <end position="77"/>
    </location>
</feature>
<dbReference type="InterPro" id="IPR013098">
    <property type="entry name" value="Ig_I-set"/>
</dbReference>
<protein>
    <submittedName>
        <fullName evidence="3">Hemicentin-1-like</fullName>
    </submittedName>
</protein>
<dbReference type="GO" id="GO:0098632">
    <property type="term" value="F:cell-cell adhesion mediator activity"/>
    <property type="evidence" value="ECO:0007669"/>
    <property type="project" value="TreeGrafter"/>
</dbReference>
<dbReference type="InterPro" id="IPR007110">
    <property type="entry name" value="Ig-like_dom"/>
</dbReference>
<name>A0A8T2MFV9_ASTMX</name>
<accession>A0A8T2MFV9</accession>
<dbReference type="InterPro" id="IPR013783">
    <property type="entry name" value="Ig-like_fold"/>
</dbReference>
<dbReference type="GO" id="GO:0030424">
    <property type="term" value="C:axon"/>
    <property type="evidence" value="ECO:0007669"/>
    <property type="project" value="TreeGrafter"/>
</dbReference>
<proteinExistence type="predicted"/>
<dbReference type="GO" id="GO:0005886">
    <property type="term" value="C:plasma membrane"/>
    <property type="evidence" value="ECO:0007669"/>
    <property type="project" value="TreeGrafter"/>
</dbReference>
<reference evidence="3 4" key="1">
    <citation type="submission" date="2021-07" db="EMBL/GenBank/DDBJ databases">
        <authorList>
            <person name="Imarazene B."/>
            <person name="Zahm M."/>
            <person name="Klopp C."/>
            <person name="Cabau C."/>
            <person name="Beille S."/>
            <person name="Jouanno E."/>
            <person name="Castinel A."/>
            <person name="Lluch J."/>
            <person name="Gil L."/>
            <person name="Kuchtly C."/>
            <person name="Lopez Roques C."/>
            <person name="Donnadieu C."/>
            <person name="Parrinello H."/>
            <person name="Journot L."/>
            <person name="Du K."/>
            <person name="Schartl M."/>
            <person name="Retaux S."/>
            <person name="Guiguen Y."/>
        </authorList>
    </citation>
    <scope>NUCLEOTIDE SEQUENCE [LARGE SCALE GENOMIC DNA]</scope>
    <source>
        <strain evidence="3">Pach_M1</strain>
        <tissue evidence="3">Testis</tissue>
    </source>
</reference>
<sequence>LNSQPSLFSGSPIFTVEPVDTVVDSGSTVVLNCQAQGEPTPVIEWASQGRPLLSNDRITILANGSLRISSAQKEDTADGQLGRSALGHAVRGTEQGSAPAVSLQPSMEEGPVRAVRWKSSCAASNPALVSPL</sequence>
<dbReference type="OrthoDB" id="10026202at2759"/>
<evidence type="ECO:0000313" key="3">
    <source>
        <dbReference type="EMBL" id="KAG9282470.1"/>
    </source>
</evidence>
<keyword evidence="1" id="KW-0393">Immunoglobulin domain</keyword>
<comment type="caution">
    <text evidence="3">The sequence shown here is derived from an EMBL/GenBank/DDBJ whole genome shotgun (WGS) entry which is preliminary data.</text>
</comment>
<dbReference type="InterPro" id="IPR036179">
    <property type="entry name" value="Ig-like_dom_sf"/>
</dbReference>
<feature type="non-terminal residue" evidence="3">
    <location>
        <position position="1"/>
    </location>
</feature>
<organism evidence="3 4">
    <name type="scientific">Astyanax mexicanus</name>
    <name type="common">Blind cave fish</name>
    <name type="synonym">Astyanax fasciatus mexicanus</name>
    <dbReference type="NCBI Taxonomy" id="7994"/>
    <lineage>
        <taxon>Eukaryota</taxon>
        <taxon>Metazoa</taxon>
        <taxon>Chordata</taxon>
        <taxon>Craniata</taxon>
        <taxon>Vertebrata</taxon>
        <taxon>Euteleostomi</taxon>
        <taxon>Actinopterygii</taxon>
        <taxon>Neopterygii</taxon>
        <taxon>Teleostei</taxon>
        <taxon>Ostariophysi</taxon>
        <taxon>Characiformes</taxon>
        <taxon>Characoidei</taxon>
        <taxon>Acestrorhamphidae</taxon>
        <taxon>Acestrorhamphinae</taxon>
        <taxon>Astyanax</taxon>
    </lineage>
</organism>